<proteinExistence type="predicted"/>
<feature type="chain" id="PRO_5047314837" evidence="1">
    <location>
        <begin position="23"/>
        <end position="150"/>
    </location>
</feature>
<evidence type="ECO:0000256" key="1">
    <source>
        <dbReference type="SAM" id="SignalP"/>
    </source>
</evidence>
<evidence type="ECO:0000259" key="2">
    <source>
        <dbReference type="Pfam" id="PF07244"/>
    </source>
</evidence>
<keyword evidence="4" id="KW-1185">Reference proteome</keyword>
<keyword evidence="1" id="KW-0732">Signal</keyword>
<dbReference type="EMBL" id="CP149822">
    <property type="protein sequence ID" value="WZN43654.1"/>
    <property type="molecule type" value="Genomic_DNA"/>
</dbReference>
<dbReference type="Proteomes" id="UP001485459">
    <property type="component" value="Chromosome"/>
</dbReference>
<dbReference type="Gene3D" id="3.10.20.310">
    <property type="entry name" value="membrane protein fhac"/>
    <property type="match status" value="1"/>
</dbReference>
<dbReference type="Pfam" id="PF07244">
    <property type="entry name" value="POTRA"/>
    <property type="match status" value="1"/>
</dbReference>
<evidence type="ECO:0000313" key="3">
    <source>
        <dbReference type="EMBL" id="WZN43654.1"/>
    </source>
</evidence>
<dbReference type="InterPro" id="IPR010827">
    <property type="entry name" value="BamA/TamA_POTRA"/>
</dbReference>
<reference evidence="4" key="1">
    <citation type="submission" date="2024-03" db="EMBL/GenBank/DDBJ databases">
        <title>Chitinophaga horti sp. nov., isolated from garden soil.</title>
        <authorList>
            <person name="Lee D.S."/>
            <person name="Han D.M."/>
            <person name="Baek J.H."/>
            <person name="Choi D.G."/>
            <person name="Jeon J.H."/>
            <person name="Jeon C.O."/>
        </authorList>
    </citation>
    <scope>NUCLEOTIDE SEQUENCE [LARGE SCALE GENOMIC DNA]</scope>
    <source>
        <strain evidence="4">GPA1</strain>
    </source>
</reference>
<feature type="domain" description="POTRA" evidence="2">
    <location>
        <begin position="46"/>
        <end position="120"/>
    </location>
</feature>
<dbReference type="RefSeq" id="WP_341838458.1">
    <property type="nucleotide sequence ID" value="NZ_CP149822.1"/>
</dbReference>
<organism evidence="3 4">
    <name type="scientific">Chitinophaga pollutisoli</name>
    <dbReference type="NCBI Taxonomy" id="3133966"/>
    <lineage>
        <taxon>Bacteria</taxon>
        <taxon>Pseudomonadati</taxon>
        <taxon>Bacteroidota</taxon>
        <taxon>Chitinophagia</taxon>
        <taxon>Chitinophagales</taxon>
        <taxon>Chitinophagaceae</taxon>
        <taxon>Chitinophaga</taxon>
    </lineage>
</organism>
<gene>
    <name evidence="3" type="ORF">WJU16_11520</name>
</gene>
<feature type="signal peptide" evidence="1">
    <location>
        <begin position="1"/>
        <end position="22"/>
    </location>
</feature>
<name>A0ABZ2YYV7_9BACT</name>
<accession>A0ABZ2YYV7</accession>
<protein>
    <submittedName>
        <fullName evidence="3">POTRA domain-containing protein</fullName>
    </submittedName>
</protein>
<sequence>MRTVFNISGLLLCLLAALPGRAQVSDSASRPAPEQLAILQDTSYIVVRDIVVTGNKRTRRSIILREIGIKPGDTLRLRNLQVILETNRKQLLNTSLFLNVLTNVKDWNGNEANIVFDVWERWYLLAFPVFKLADRNFNQWWVEQKKASAA</sequence>
<evidence type="ECO:0000313" key="4">
    <source>
        <dbReference type="Proteomes" id="UP001485459"/>
    </source>
</evidence>